<evidence type="ECO:0000313" key="7">
    <source>
        <dbReference type="EMBL" id="KAF5327410.1"/>
    </source>
</evidence>
<evidence type="ECO:0000313" key="8">
    <source>
        <dbReference type="Proteomes" id="UP000567179"/>
    </source>
</evidence>
<dbReference type="AlphaFoldDB" id="A0A8H5BPV8"/>
<dbReference type="PROSITE" id="PS50404">
    <property type="entry name" value="GST_NTER"/>
    <property type="match status" value="1"/>
</dbReference>
<protein>
    <recommendedName>
        <fullName evidence="2">glutathione transferase</fullName>
        <ecNumber evidence="2">2.5.1.18</ecNumber>
    </recommendedName>
</protein>
<reference evidence="7 8" key="1">
    <citation type="journal article" date="2020" name="ISME J.">
        <title>Uncovering the hidden diversity of litter-decomposition mechanisms in mushroom-forming fungi.</title>
        <authorList>
            <person name="Floudas D."/>
            <person name="Bentzer J."/>
            <person name="Ahren D."/>
            <person name="Johansson T."/>
            <person name="Persson P."/>
            <person name="Tunlid A."/>
        </authorList>
    </citation>
    <scope>NUCLEOTIDE SEQUENCE [LARGE SCALE GENOMIC DNA]</scope>
    <source>
        <strain evidence="7 8">CBS 101986</strain>
    </source>
</reference>
<dbReference type="SFLD" id="SFLDG00358">
    <property type="entry name" value="Main_(cytGST)"/>
    <property type="match status" value="1"/>
</dbReference>
<dbReference type="InterPro" id="IPR010987">
    <property type="entry name" value="Glutathione-S-Trfase_C-like"/>
</dbReference>
<dbReference type="CDD" id="cd03053">
    <property type="entry name" value="GST_N_Phi"/>
    <property type="match status" value="1"/>
</dbReference>
<dbReference type="Proteomes" id="UP000567179">
    <property type="component" value="Unassembled WGS sequence"/>
</dbReference>
<comment type="catalytic activity">
    <reaction evidence="4">
        <text>RX + glutathione = an S-substituted glutathione + a halide anion + H(+)</text>
        <dbReference type="Rhea" id="RHEA:16437"/>
        <dbReference type="ChEBI" id="CHEBI:15378"/>
        <dbReference type="ChEBI" id="CHEBI:16042"/>
        <dbReference type="ChEBI" id="CHEBI:17792"/>
        <dbReference type="ChEBI" id="CHEBI:57925"/>
        <dbReference type="ChEBI" id="CHEBI:90779"/>
        <dbReference type="EC" id="2.5.1.18"/>
    </reaction>
</comment>
<evidence type="ECO:0000256" key="1">
    <source>
        <dbReference type="ARBA" id="ARBA00010128"/>
    </source>
</evidence>
<dbReference type="InterPro" id="IPR040079">
    <property type="entry name" value="Glutathione_S-Trfase"/>
</dbReference>
<dbReference type="PROSITE" id="PS50405">
    <property type="entry name" value="GST_CTER"/>
    <property type="match status" value="1"/>
</dbReference>
<dbReference type="InterPro" id="IPR004045">
    <property type="entry name" value="Glutathione_S-Trfase_N"/>
</dbReference>
<dbReference type="EC" id="2.5.1.18" evidence="2"/>
<evidence type="ECO:0000256" key="3">
    <source>
        <dbReference type="ARBA" id="ARBA00022679"/>
    </source>
</evidence>
<dbReference type="SFLD" id="SFLDS00019">
    <property type="entry name" value="Glutathione_Transferase_(cytos"/>
    <property type="match status" value="1"/>
</dbReference>
<accession>A0A8H5BPV8</accession>
<feature type="domain" description="GST N-terminal" evidence="5">
    <location>
        <begin position="43"/>
        <end position="124"/>
    </location>
</feature>
<dbReference type="GO" id="GO:0043295">
    <property type="term" value="F:glutathione binding"/>
    <property type="evidence" value="ECO:0007669"/>
    <property type="project" value="TreeGrafter"/>
</dbReference>
<dbReference type="Gene3D" id="3.40.30.10">
    <property type="entry name" value="Glutaredoxin"/>
    <property type="match status" value="1"/>
</dbReference>
<dbReference type="GO" id="GO:0004364">
    <property type="term" value="F:glutathione transferase activity"/>
    <property type="evidence" value="ECO:0007669"/>
    <property type="project" value="UniProtKB-EC"/>
</dbReference>
<dbReference type="InterPro" id="IPR036249">
    <property type="entry name" value="Thioredoxin-like_sf"/>
</dbReference>
<evidence type="ECO:0000259" key="6">
    <source>
        <dbReference type="PROSITE" id="PS50405"/>
    </source>
</evidence>
<dbReference type="FunFam" id="1.20.1050.10:FF:000004">
    <property type="entry name" value="Glutathione S-transferase F2"/>
    <property type="match status" value="1"/>
</dbReference>
<evidence type="ECO:0000256" key="2">
    <source>
        <dbReference type="ARBA" id="ARBA00012452"/>
    </source>
</evidence>
<dbReference type="OrthoDB" id="249703at2759"/>
<dbReference type="PANTHER" id="PTHR43900:SF3">
    <property type="entry name" value="GLUTATHIONE S-TRANSFERASE RHO"/>
    <property type="match status" value="1"/>
</dbReference>
<dbReference type="EMBL" id="JAACJJ010000014">
    <property type="protein sequence ID" value="KAF5327410.1"/>
    <property type="molecule type" value="Genomic_DNA"/>
</dbReference>
<name>A0A8H5BPV8_9AGAR</name>
<keyword evidence="3" id="KW-0808">Transferase</keyword>
<sequence length="256" mass="28504">MIGAYALPLDQISIKLLQTKSNVTTVLFSFLTSTSCPPKSSNMVLKLYGYHQSTCTRRAAVVLQEKQVPYEFILVDMAKGEHKDPEYLKNQPFGQVPYLDDDGFIIFESRAIAEYVALKYPNQGTPLVPTDFKKLALSKQAQSVEVSSFNPYAERAVLEMVIKPTLGGVGDKALSDELLATLDKKLDVYDEILGKQKYLAGDEITLADLFHLPYASMLPLAGSNLMDRKPNVARWYKDISSRPSWLAVRDGIKSTA</sequence>
<dbReference type="InterPro" id="IPR036282">
    <property type="entry name" value="Glutathione-S-Trfase_C_sf"/>
</dbReference>
<dbReference type="SUPFAM" id="SSF47616">
    <property type="entry name" value="GST C-terminal domain-like"/>
    <property type="match status" value="1"/>
</dbReference>
<feature type="domain" description="GST C-terminal" evidence="6">
    <location>
        <begin position="131"/>
        <end position="256"/>
    </location>
</feature>
<dbReference type="GO" id="GO:0005737">
    <property type="term" value="C:cytoplasm"/>
    <property type="evidence" value="ECO:0007669"/>
    <property type="project" value="TreeGrafter"/>
</dbReference>
<evidence type="ECO:0000256" key="4">
    <source>
        <dbReference type="ARBA" id="ARBA00047960"/>
    </source>
</evidence>
<dbReference type="GO" id="GO:0009636">
    <property type="term" value="P:response to toxic substance"/>
    <property type="evidence" value="ECO:0007669"/>
    <property type="project" value="UniProtKB-ARBA"/>
</dbReference>
<dbReference type="SFLD" id="SFLDG01154">
    <property type="entry name" value="Main.5:_Phi-like"/>
    <property type="match status" value="1"/>
</dbReference>
<dbReference type="SUPFAM" id="SSF52833">
    <property type="entry name" value="Thioredoxin-like"/>
    <property type="match status" value="1"/>
</dbReference>
<gene>
    <name evidence="7" type="ORF">D9619_003957</name>
</gene>
<dbReference type="Pfam" id="PF00043">
    <property type="entry name" value="GST_C"/>
    <property type="match status" value="1"/>
</dbReference>
<dbReference type="GO" id="GO:0006749">
    <property type="term" value="P:glutathione metabolic process"/>
    <property type="evidence" value="ECO:0007669"/>
    <property type="project" value="TreeGrafter"/>
</dbReference>
<dbReference type="Gene3D" id="1.20.1050.10">
    <property type="match status" value="1"/>
</dbReference>
<dbReference type="FunFam" id="3.40.30.10:FF:000016">
    <property type="entry name" value="Glutathione S-transferase F2"/>
    <property type="match status" value="1"/>
</dbReference>
<dbReference type="Pfam" id="PF02798">
    <property type="entry name" value="GST_N"/>
    <property type="match status" value="1"/>
</dbReference>
<comment type="similarity">
    <text evidence="1">Belongs to the GST superfamily. Phi family.</text>
</comment>
<organism evidence="7 8">
    <name type="scientific">Psilocybe cf. subviscida</name>
    <dbReference type="NCBI Taxonomy" id="2480587"/>
    <lineage>
        <taxon>Eukaryota</taxon>
        <taxon>Fungi</taxon>
        <taxon>Dikarya</taxon>
        <taxon>Basidiomycota</taxon>
        <taxon>Agaricomycotina</taxon>
        <taxon>Agaricomycetes</taxon>
        <taxon>Agaricomycetidae</taxon>
        <taxon>Agaricales</taxon>
        <taxon>Agaricineae</taxon>
        <taxon>Strophariaceae</taxon>
        <taxon>Psilocybe</taxon>
    </lineage>
</organism>
<proteinExistence type="inferred from homology"/>
<evidence type="ECO:0000259" key="5">
    <source>
        <dbReference type="PROSITE" id="PS50404"/>
    </source>
</evidence>
<dbReference type="PANTHER" id="PTHR43900">
    <property type="entry name" value="GLUTATHIONE S-TRANSFERASE RHO"/>
    <property type="match status" value="1"/>
</dbReference>
<comment type="caution">
    <text evidence="7">The sequence shown here is derived from an EMBL/GenBank/DDBJ whole genome shotgun (WGS) entry which is preliminary data.</text>
</comment>
<keyword evidence="8" id="KW-1185">Reference proteome</keyword>
<dbReference type="InterPro" id="IPR004046">
    <property type="entry name" value="GST_C"/>
</dbReference>